<keyword evidence="2 3" id="KW-0808">Transferase</keyword>
<dbReference type="AlphaFoldDB" id="A0A5B7BDW2"/>
<reference evidence="5" key="1">
    <citation type="submission" date="2019-08" db="EMBL/GenBank/DDBJ databases">
        <title>Reference gene set and small RNA set construction with multiple tissues from Davidia involucrata Baill.</title>
        <authorList>
            <person name="Yang H."/>
            <person name="Zhou C."/>
            <person name="Li G."/>
            <person name="Wang J."/>
            <person name="Gao P."/>
            <person name="Wang M."/>
            <person name="Wang R."/>
            <person name="Zhao Y."/>
        </authorList>
    </citation>
    <scope>NUCLEOTIDE SEQUENCE</scope>
    <source>
        <tissue evidence="5">Mixed with DoveR01_LX</tissue>
    </source>
</reference>
<organism evidence="5">
    <name type="scientific">Davidia involucrata</name>
    <name type="common">Dove tree</name>
    <dbReference type="NCBI Taxonomy" id="16924"/>
    <lineage>
        <taxon>Eukaryota</taxon>
        <taxon>Viridiplantae</taxon>
        <taxon>Streptophyta</taxon>
        <taxon>Embryophyta</taxon>
        <taxon>Tracheophyta</taxon>
        <taxon>Spermatophyta</taxon>
        <taxon>Magnoliopsida</taxon>
        <taxon>eudicotyledons</taxon>
        <taxon>Gunneridae</taxon>
        <taxon>Pentapetalae</taxon>
        <taxon>asterids</taxon>
        <taxon>Cornales</taxon>
        <taxon>Nyssaceae</taxon>
        <taxon>Davidia</taxon>
    </lineage>
</organism>
<sequence length="337" mass="39043">MENIEISKRDSSTEVEEQRDEFQDLILTDLPRERSWDGTYFCQYQGFWCPVTITKAVVSFQQHFQAHDTDIILCSGPKSGTTWLKALLFATVNRSRYAPKESPLLSAGPHDLIPFFEFDLYKNNQSPDLEALPRPRIFLTHIPYASLPGSIKDSSSRIVYVSRNPLDQLISHWHFVAKLRRANVDPLPFDQVFEYFCSGKHNFGPFWDHLLGYWKASLENPHKVLFLKYEDLKEDINFQLKRLAEFLGYPFSMEEEKQGLIQEISKLCSFENLKDLDINKTGMRSSRLPNSNFFRKGQVGDWANYLTPSMAERLQNLMEEKFSGSGLTFKLSSKPIS</sequence>
<dbReference type="EMBL" id="GHES01035817">
    <property type="protein sequence ID" value="MPA66376.1"/>
    <property type="molecule type" value="Transcribed_RNA"/>
</dbReference>
<gene>
    <name evidence="5" type="ORF">Din_035817</name>
</gene>
<proteinExistence type="inferred from homology"/>
<comment type="similarity">
    <text evidence="1 3">Belongs to the sulfotransferase 1 family.</text>
</comment>
<accession>A0A5B7BDW2</accession>
<protein>
    <recommendedName>
        <fullName evidence="3">Sulfotransferase</fullName>
        <ecNumber evidence="3">2.8.2.-</ecNumber>
    </recommendedName>
</protein>
<dbReference type="InterPro" id="IPR027417">
    <property type="entry name" value="P-loop_NTPase"/>
</dbReference>
<dbReference type="Pfam" id="PF00685">
    <property type="entry name" value="Sulfotransfer_1"/>
    <property type="match status" value="1"/>
</dbReference>
<name>A0A5B7BDW2_DAVIN</name>
<evidence type="ECO:0000256" key="1">
    <source>
        <dbReference type="ARBA" id="ARBA00005771"/>
    </source>
</evidence>
<dbReference type="GO" id="GO:0008146">
    <property type="term" value="F:sulfotransferase activity"/>
    <property type="evidence" value="ECO:0007669"/>
    <property type="project" value="InterPro"/>
</dbReference>
<dbReference type="Gene3D" id="3.40.50.300">
    <property type="entry name" value="P-loop containing nucleotide triphosphate hydrolases"/>
    <property type="match status" value="1"/>
</dbReference>
<evidence type="ECO:0000259" key="4">
    <source>
        <dbReference type="Pfam" id="PF00685"/>
    </source>
</evidence>
<dbReference type="SUPFAM" id="SSF52540">
    <property type="entry name" value="P-loop containing nucleoside triphosphate hydrolases"/>
    <property type="match status" value="1"/>
</dbReference>
<dbReference type="InterPro" id="IPR000863">
    <property type="entry name" value="Sulfotransferase_dom"/>
</dbReference>
<feature type="domain" description="Sulfotransferase" evidence="4">
    <location>
        <begin position="68"/>
        <end position="326"/>
    </location>
</feature>
<evidence type="ECO:0000313" key="5">
    <source>
        <dbReference type="EMBL" id="MPA66376.1"/>
    </source>
</evidence>
<dbReference type="EC" id="2.8.2.-" evidence="3"/>
<dbReference type="PANTHER" id="PTHR11783">
    <property type="entry name" value="SULFOTRANSFERASE SULT"/>
    <property type="match status" value="1"/>
</dbReference>
<evidence type="ECO:0000256" key="3">
    <source>
        <dbReference type="RuleBase" id="RU361155"/>
    </source>
</evidence>
<evidence type="ECO:0000256" key="2">
    <source>
        <dbReference type="ARBA" id="ARBA00022679"/>
    </source>
</evidence>